<dbReference type="InterPro" id="IPR024930">
    <property type="entry name" value="Skp_dom_sf"/>
</dbReference>
<evidence type="ECO:0000313" key="4">
    <source>
        <dbReference type="EMBL" id="MEK8088183.1"/>
    </source>
</evidence>
<dbReference type="EMBL" id="JBBPCO010000001">
    <property type="protein sequence ID" value="MEK8088183.1"/>
    <property type="molecule type" value="Genomic_DNA"/>
</dbReference>
<proteinExistence type="inferred from homology"/>
<protein>
    <submittedName>
        <fullName evidence="4">OmpH family outer membrane protein</fullName>
    </submittedName>
</protein>
<feature type="chain" id="PRO_5046434847" evidence="3">
    <location>
        <begin position="22"/>
        <end position="174"/>
    </location>
</feature>
<dbReference type="SMART" id="SM00935">
    <property type="entry name" value="OmpH"/>
    <property type="match status" value="1"/>
</dbReference>
<dbReference type="Proteomes" id="UP001446205">
    <property type="component" value="Unassembled WGS sequence"/>
</dbReference>
<gene>
    <name evidence="4" type="ORF">WOB96_00240</name>
</gene>
<reference evidence="4 5" key="1">
    <citation type="submission" date="2024-04" db="EMBL/GenBank/DDBJ databases">
        <authorList>
            <person name="Abashina T."/>
            <person name="Shaikin A."/>
        </authorList>
    </citation>
    <scope>NUCLEOTIDE SEQUENCE [LARGE SCALE GENOMIC DNA]</scope>
    <source>
        <strain evidence="4 5">AAFK</strain>
    </source>
</reference>
<accession>A0ABU9D6R2</accession>
<comment type="caution">
    <text evidence="4">The sequence shown here is derived from an EMBL/GenBank/DDBJ whole genome shotgun (WGS) entry which is preliminary data.</text>
</comment>
<dbReference type="SUPFAM" id="SSF111384">
    <property type="entry name" value="OmpH-like"/>
    <property type="match status" value="1"/>
</dbReference>
<dbReference type="PANTHER" id="PTHR35089">
    <property type="entry name" value="CHAPERONE PROTEIN SKP"/>
    <property type="match status" value="1"/>
</dbReference>
<evidence type="ECO:0000256" key="2">
    <source>
        <dbReference type="ARBA" id="ARBA00022729"/>
    </source>
</evidence>
<evidence type="ECO:0000313" key="5">
    <source>
        <dbReference type="Proteomes" id="UP001446205"/>
    </source>
</evidence>
<dbReference type="RefSeq" id="WP_341369250.1">
    <property type="nucleotide sequence ID" value="NZ_JBBPCO010000001.1"/>
</dbReference>
<feature type="signal peptide" evidence="3">
    <location>
        <begin position="1"/>
        <end position="21"/>
    </location>
</feature>
<keyword evidence="2 3" id="KW-0732">Signal</keyword>
<dbReference type="Gene3D" id="3.30.910.20">
    <property type="entry name" value="Skp domain"/>
    <property type="match status" value="1"/>
</dbReference>
<organism evidence="4 5">
    <name type="scientific">Thermithiobacillus plumbiphilus</name>
    <dbReference type="NCBI Taxonomy" id="1729899"/>
    <lineage>
        <taxon>Bacteria</taxon>
        <taxon>Pseudomonadati</taxon>
        <taxon>Pseudomonadota</taxon>
        <taxon>Acidithiobacillia</taxon>
        <taxon>Acidithiobacillales</taxon>
        <taxon>Thermithiobacillaceae</taxon>
        <taxon>Thermithiobacillus</taxon>
    </lineage>
</organism>
<dbReference type="Pfam" id="PF03938">
    <property type="entry name" value="OmpH"/>
    <property type="match status" value="1"/>
</dbReference>
<keyword evidence="5" id="KW-1185">Reference proteome</keyword>
<name>A0ABU9D6R2_9PROT</name>
<dbReference type="InterPro" id="IPR005632">
    <property type="entry name" value="Chaperone_Skp"/>
</dbReference>
<sequence>MRFVYLLGAAALLGMCGPLRADNLRIAYVDLDRALQQMPQAKKAADTLNRELMVRQREIDLRREKLRQQQLDYDKNAAKLSEAQRLERERQIQAGVVALQDMQRRAQEALNLKRNQVLKDLQDRLTRVVGAIGKRGGYTVILHDKSVLYASQSIDITEQVLDALRAEALKGNKR</sequence>
<dbReference type="PANTHER" id="PTHR35089:SF1">
    <property type="entry name" value="CHAPERONE PROTEIN SKP"/>
    <property type="match status" value="1"/>
</dbReference>
<comment type="similarity">
    <text evidence="1">Belongs to the Skp family.</text>
</comment>
<evidence type="ECO:0000256" key="1">
    <source>
        <dbReference type="ARBA" id="ARBA00009091"/>
    </source>
</evidence>
<evidence type="ECO:0000256" key="3">
    <source>
        <dbReference type="SAM" id="SignalP"/>
    </source>
</evidence>